<evidence type="ECO:0000256" key="1">
    <source>
        <dbReference type="SAM" id="Phobius"/>
    </source>
</evidence>
<keyword evidence="1" id="KW-0812">Transmembrane</keyword>
<name>A0A7C9ATA3_OPUST</name>
<feature type="transmembrane region" description="Helical" evidence="1">
    <location>
        <begin position="56"/>
        <end position="74"/>
    </location>
</feature>
<accession>A0A7C9ATA3</accession>
<feature type="transmembrane region" description="Helical" evidence="1">
    <location>
        <begin position="86"/>
        <end position="106"/>
    </location>
</feature>
<sequence length="110" mass="12543">MVLLSYGMQVQVKHFLSILSMARGHGLLTSLSWILQNWLVEATIVLSNYGASMRKIVCIPFGTLQTYAAFSSLLIHPICWPLGPPITRYIAMICVRLMYHGVYWLVMRKL</sequence>
<dbReference type="AlphaFoldDB" id="A0A7C9ATA3"/>
<protein>
    <submittedName>
        <fullName evidence="2">Uncharacterized protein</fullName>
    </submittedName>
</protein>
<reference evidence="2" key="2">
    <citation type="submission" date="2020-07" db="EMBL/GenBank/DDBJ databases">
        <authorList>
            <person name="Vera ALvarez R."/>
            <person name="Arias-Moreno D.M."/>
            <person name="Jimenez-Jacinto V."/>
            <person name="Jimenez-Bremont J.F."/>
            <person name="Swaminathan K."/>
            <person name="Moose S.P."/>
            <person name="Guerrero-Gonzalez M.L."/>
            <person name="Marino-Ramirez L."/>
            <person name="Landsman D."/>
            <person name="Rodriguez-Kessler M."/>
            <person name="Delgado-Sanchez P."/>
        </authorList>
    </citation>
    <scope>NUCLEOTIDE SEQUENCE</scope>
    <source>
        <tissue evidence="2">Cladode</tissue>
    </source>
</reference>
<proteinExistence type="predicted"/>
<organism evidence="2">
    <name type="scientific">Opuntia streptacantha</name>
    <name type="common">Prickly pear cactus</name>
    <name type="synonym">Opuntia cardona</name>
    <dbReference type="NCBI Taxonomy" id="393608"/>
    <lineage>
        <taxon>Eukaryota</taxon>
        <taxon>Viridiplantae</taxon>
        <taxon>Streptophyta</taxon>
        <taxon>Embryophyta</taxon>
        <taxon>Tracheophyta</taxon>
        <taxon>Spermatophyta</taxon>
        <taxon>Magnoliopsida</taxon>
        <taxon>eudicotyledons</taxon>
        <taxon>Gunneridae</taxon>
        <taxon>Pentapetalae</taxon>
        <taxon>Caryophyllales</taxon>
        <taxon>Cactineae</taxon>
        <taxon>Cactaceae</taxon>
        <taxon>Opuntioideae</taxon>
        <taxon>Opuntia</taxon>
    </lineage>
</organism>
<keyword evidence="1" id="KW-1133">Transmembrane helix</keyword>
<dbReference type="EMBL" id="GISG01262345">
    <property type="protein sequence ID" value="MBA4674351.1"/>
    <property type="molecule type" value="Transcribed_RNA"/>
</dbReference>
<evidence type="ECO:0000313" key="2">
    <source>
        <dbReference type="EMBL" id="MBA4674351.1"/>
    </source>
</evidence>
<dbReference type="EMBL" id="GISG01262344">
    <property type="protein sequence ID" value="MBA4674350.1"/>
    <property type="molecule type" value="Transcribed_RNA"/>
</dbReference>
<reference evidence="2" key="1">
    <citation type="journal article" date="2013" name="J. Plant Res.">
        <title>Effect of fungi and light on seed germination of three Opuntia species from semiarid lands of central Mexico.</title>
        <authorList>
            <person name="Delgado-Sanchez P."/>
            <person name="Jimenez-Bremont J.F."/>
            <person name="Guerrero-Gonzalez Mde L."/>
            <person name="Flores J."/>
        </authorList>
    </citation>
    <scope>NUCLEOTIDE SEQUENCE</scope>
    <source>
        <tissue evidence="2">Cladode</tissue>
    </source>
</reference>
<keyword evidence="1" id="KW-0472">Membrane</keyword>